<dbReference type="PANTHER" id="PTHR35177">
    <property type="entry name" value="HYDROGENASE MATURATION FACTOR HYBG"/>
    <property type="match status" value="1"/>
</dbReference>
<proteinExistence type="inferred from homology"/>
<reference evidence="2 4" key="1">
    <citation type="journal article" date="2005" name="Environ. Microbiol.">
        <title>Genetic and functional properties of uncultivated thermophilic crenarchaeotes from a subsurface gold mine as revealed by analysis of genome fragments.</title>
        <authorList>
            <person name="Nunoura T."/>
            <person name="Hirayama H."/>
            <person name="Takami H."/>
            <person name="Oida H."/>
            <person name="Nishi S."/>
            <person name="Shimamura S."/>
            <person name="Suzuki Y."/>
            <person name="Inagaki F."/>
            <person name="Takai K."/>
            <person name="Nealson K.H."/>
            <person name="Horikoshi K."/>
        </authorList>
    </citation>
    <scope>NUCLEOTIDE SEQUENCE [LARGE SCALE GENOMIC DNA]</scope>
</reference>
<dbReference type="AlphaFoldDB" id="E6N727"/>
<dbReference type="Pfam" id="PF01455">
    <property type="entry name" value="HupF_HypC"/>
    <property type="match status" value="1"/>
</dbReference>
<dbReference type="GO" id="GO:1902670">
    <property type="term" value="F:carbon dioxide binding"/>
    <property type="evidence" value="ECO:0007669"/>
    <property type="project" value="TreeGrafter"/>
</dbReference>
<dbReference type="PANTHER" id="PTHR35177:SF2">
    <property type="entry name" value="HYDROGENASE MATURATION FACTOR HYBG"/>
    <property type="match status" value="1"/>
</dbReference>
<evidence type="ECO:0000313" key="4">
    <source>
        <dbReference type="Proteomes" id="UP000008120"/>
    </source>
</evidence>
<dbReference type="SUPFAM" id="SSF159127">
    <property type="entry name" value="HupF/HypC-like"/>
    <property type="match status" value="1"/>
</dbReference>
<comment type="similarity">
    <text evidence="1">Belongs to the HupF/HypC family.</text>
</comment>
<reference evidence="2 4" key="2">
    <citation type="journal article" date="2011" name="Nucleic Acids Res.">
        <title>Insights into the evolution of Archaea and eukaryotic protein modifier systems revealed by the genome of a novel archaeal group.</title>
        <authorList>
            <person name="Nunoura T."/>
            <person name="Takaki Y."/>
            <person name="Kakuta J."/>
            <person name="Nishi S."/>
            <person name="Sugahara J."/>
            <person name="Kazama H."/>
            <person name="Chee G."/>
            <person name="Hattori M."/>
            <person name="Kanai A."/>
            <person name="Atomi H."/>
            <person name="Takai K."/>
            <person name="Takami H."/>
        </authorList>
    </citation>
    <scope>NUCLEOTIDE SEQUENCE [LARGE SCALE GENOMIC DNA]</scope>
</reference>
<evidence type="ECO:0000256" key="1">
    <source>
        <dbReference type="ARBA" id="ARBA00006018"/>
    </source>
</evidence>
<dbReference type="GO" id="GO:0005506">
    <property type="term" value="F:iron ion binding"/>
    <property type="evidence" value="ECO:0007669"/>
    <property type="project" value="TreeGrafter"/>
</dbReference>
<organism evidence="2 4">
    <name type="scientific">Caldiarchaeum subterraneum</name>
    <dbReference type="NCBI Taxonomy" id="311458"/>
    <lineage>
        <taxon>Archaea</taxon>
        <taxon>Nitrososphaerota</taxon>
        <taxon>Candidatus Caldarchaeales</taxon>
        <taxon>Candidatus Caldarchaeaceae</taxon>
        <taxon>Candidatus Caldarchaeum</taxon>
    </lineage>
</organism>
<dbReference type="Proteomes" id="UP000008120">
    <property type="component" value="Chromosome"/>
</dbReference>
<dbReference type="InterPro" id="IPR001109">
    <property type="entry name" value="Hydrogenase_HupF/HypC"/>
</dbReference>
<accession>E6N727</accession>
<dbReference type="KEGG" id="csu:CSUB_C1027"/>
<gene>
    <name evidence="3" type="ORF">CSUB_C1027</name>
    <name evidence="2" type="ORF">HGMM_F28A01C09</name>
</gene>
<dbReference type="EMBL" id="BA000048">
    <property type="protein sequence ID" value="BAJ50879.1"/>
    <property type="molecule type" value="Genomic_DNA"/>
</dbReference>
<name>E6N727_CALS0</name>
<evidence type="ECO:0000313" key="3">
    <source>
        <dbReference type="EMBL" id="BAJ50879.1"/>
    </source>
</evidence>
<protein>
    <submittedName>
        <fullName evidence="2">Hydrogenase expression/formation protein HypC</fullName>
    </submittedName>
</protein>
<sequence>MCLGVYGKVLKVEGDLAVVDFSGGLVKEVLVGVEEVKAGDYVVVHAGVIVSRLNENEFAEVFNHVSEAVQTLVSSGADVADYWQNIKTRLAELLTQKPTSEE</sequence>
<dbReference type="GO" id="GO:0051604">
    <property type="term" value="P:protein maturation"/>
    <property type="evidence" value="ECO:0007669"/>
    <property type="project" value="TreeGrafter"/>
</dbReference>
<dbReference type="STRING" id="311458.CSUB_C1027"/>
<dbReference type="EMBL" id="AP011854">
    <property type="protein sequence ID" value="BAJ48096.1"/>
    <property type="molecule type" value="Genomic_DNA"/>
</dbReference>
<dbReference type="Gene3D" id="2.30.30.140">
    <property type="match status" value="1"/>
</dbReference>
<dbReference type="BioCyc" id="CCAL311458:G131R-1034-MONOMER"/>
<evidence type="ECO:0000313" key="2">
    <source>
        <dbReference type="EMBL" id="BAJ48096.1"/>
    </source>
</evidence>